<keyword evidence="6" id="KW-0812">Transmembrane</keyword>
<dbReference type="KEGG" id="pbi:112541926"/>
<dbReference type="SUPFAM" id="SSF48726">
    <property type="entry name" value="Immunoglobulin"/>
    <property type="match status" value="1"/>
</dbReference>
<reference evidence="9" key="1">
    <citation type="submission" date="2025-08" db="UniProtKB">
        <authorList>
            <consortium name="RefSeq"/>
        </authorList>
    </citation>
    <scope>IDENTIFICATION</scope>
    <source>
        <tissue evidence="9">Liver</tissue>
    </source>
</reference>
<feature type="region of interest" description="Disordered" evidence="5">
    <location>
        <begin position="216"/>
        <end position="330"/>
    </location>
</feature>
<dbReference type="Proteomes" id="UP000695026">
    <property type="component" value="Unplaced"/>
</dbReference>
<dbReference type="AlphaFoldDB" id="A0A9F5J7S0"/>
<keyword evidence="8" id="KW-1185">Reference proteome</keyword>
<protein>
    <submittedName>
        <fullName evidence="9">Uncharacterized protein LOC112541926</fullName>
    </submittedName>
</protein>
<evidence type="ECO:0000256" key="6">
    <source>
        <dbReference type="SAM" id="Phobius"/>
    </source>
</evidence>
<evidence type="ECO:0000256" key="7">
    <source>
        <dbReference type="SAM" id="SignalP"/>
    </source>
</evidence>
<evidence type="ECO:0000256" key="2">
    <source>
        <dbReference type="ARBA" id="ARBA00022729"/>
    </source>
</evidence>
<evidence type="ECO:0000256" key="4">
    <source>
        <dbReference type="ARBA" id="ARBA00023180"/>
    </source>
</evidence>
<dbReference type="PANTHER" id="PTHR12080">
    <property type="entry name" value="SIGNALING LYMPHOCYTIC ACTIVATION MOLECULE"/>
    <property type="match status" value="1"/>
</dbReference>
<evidence type="ECO:0000256" key="5">
    <source>
        <dbReference type="SAM" id="MobiDB-lite"/>
    </source>
</evidence>
<dbReference type="GO" id="GO:0016020">
    <property type="term" value="C:membrane"/>
    <property type="evidence" value="ECO:0007669"/>
    <property type="project" value="UniProtKB-SubCell"/>
</dbReference>
<dbReference type="OrthoDB" id="8741746at2759"/>
<keyword evidence="6" id="KW-1133">Transmembrane helix</keyword>
<dbReference type="PANTHER" id="PTHR12080:SF48">
    <property type="entry name" value="IMMUNOGLOBULIN SUBTYPE DOMAIN-CONTAINING PROTEIN"/>
    <property type="match status" value="1"/>
</dbReference>
<dbReference type="OMA" id="HVTHPKQ"/>
<feature type="compositionally biased region" description="Basic residues" evidence="5">
    <location>
        <begin position="237"/>
        <end position="250"/>
    </location>
</feature>
<dbReference type="Gene3D" id="2.60.40.10">
    <property type="entry name" value="Immunoglobulins"/>
    <property type="match status" value="1"/>
</dbReference>
<proteinExistence type="predicted"/>
<feature type="transmembrane region" description="Helical" evidence="6">
    <location>
        <begin position="179"/>
        <end position="201"/>
    </location>
</feature>
<dbReference type="InterPro" id="IPR015631">
    <property type="entry name" value="CD2/SLAM_rcpt"/>
</dbReference>
<dbReference type="InterPro" id="IPR036179">
    <property type="entry name" value="Ig-like_dom_sf"/>
</dbReference>
<dbReference type="RefSeq" id="XP_025029163.1">
    <property type="nucleotide sequence ID" value="XM_025173395.1"/>
</dbReference>
<name>A0A9F5J7S0_PYTBI</name>
<organism evidence="8 9">
    <name type="scientific">Python bivittatus</name>
    <name type="common">Burmese python</name>
    <name type="synonym">Python molurus bivittatus</name>
    <dbReference type="NCBI Taxonomy" id="176946"/>
    <lineage>
        <taxon>Eukaryota</taxon>
        <taxon>Metazoa</taxon>
        <taxon>Chordata</taxon>
        <taxon>Craniata</taxon>
        <taxon>Vertebrata</taxon>
        <taxon>Euteleostomi</taxon>
        <taxon>Lepidosauria</taxon>
        <taxon>Squamata</taxon>
        <taxon>Bifurcata</taxon>
        <taxon>Unidentata</taxon>
        <taxon>Episquamata</taxon>
        <taxon>Toxicofera</taxon>
        <taxon>Serpentes</taxon>
        <taxon>Henophidia</taxon>
        <taxon>Pythonidae</taxon>
        <taxon>Python</taxon>
    </lineage>
</organism>
<keyword evidence="2 7" id="KW-0732">Signal</keyword>
<comment type="subcellular location">
    <subcellularLocation>
        <location evidence="1">Membrane</location>
    </subcellularLocation>
</comment>
<evidence type="ECO:0000256" key="3">
    <source>
        <dbReference type="ARBA" id="ARBA00023136"/>
    </source>
</evidence>
<feature type="chain" id="PRO_5039921015" evidence="7">
    <location>
        <begin position="29"/>
        <end position="330"/>
    </location>
</feature>
<dbReference type="InterPro" id="IPR013783">
    <property type="entry name" value="Ig-like_fold"/>
</dbReference>
<sequence>MPVADMARESTLGLWLSILLLRAGPAEAAAAKGLNGVLGESVTFQLKTPPPFQTISWSKSVGGQPSIIAVLTFQEPCVALTPLPAFRNRVKVSEDCSELHLGHLEPEDAARYAAQIVLPTNATEVESFELLVSINVTCRAENPVSNASTTVSLKEVCSERRPVTEVPPQDNENTPATKGWIPALIVALLLITVAVVVIYVLKKKAAERRELNFAQGSGTEDRAKNDSTLIGDGPKGARGKKDRPPRKAPKSHQEMPQTIYTAVQHPKQSPLQTDDEKMRKRQHGLHSQEEKTVYSEVSKSQESEDQNAKTIYETVKNPSSDRPSDFRALV</sequence>
<keyword evidence="3 6" id="KW-0472">Membrane</keyword>
<evidence type="ECO:0000313" key="8">
    <source>
        <dbReference type="Proteomes" id="UP000695026"/>
    </source>
</evidence>
<accession>A0A9F5J7S0</accession>
<dbReference type="GeneID" id="112541926"/>
<evidence type="ECO:0000256" key="1">
    <source>
        <dbReference type="ARBA" id="ARBA00004370"/>
    </source>
</evidence>
<keyword evidence="4" id="KW-0325">Glycoprotein</keyword>
<evidence type="ECO:0000313" key="9">
    <source>
        <dbReference type="RefSeq" id="XP_025029163.1"/>
    </source>
</evidence>
<feature type="compositionally biased region" description="Polar residues" evidence="5">
    <location>
        <begin position="254"/>
        <end position="272"/>
    </location>
</feature>
<gene>
    <name evidence="9" type="primary">LOC112541926</name>
</gene>
<feature type="signal peptide" evidence="7">
    <location>
        <begin position="1"/>
        <end position="28"/>
    </location>
</feature>